<evidence type="ECO:0000256" key="5">
    <source>
        <dbReference type="ARBA" id="ARBA00022801"/>
    </source>
</evidence>
<dbReference type="PANTHER" id="PTHR31884:SF1">
    <property type="entry name" value="POLYGALACTURONASE"/>
    <property type="match status" value="1"/>
</dbReference>
<dbReference type="InterPro" id="IPR011050">
    <property type="entry name" value="Pectin_lyase_fold/virulence"/>
</dbReference>
<sequence>MFIANSRAKQGSEICKYFALTVPLFDLALIHLLKSHTVAYPVQIFVAVEFLNLKRLNVFILGTEPIDRNIRVMLRISTLLLLVGGALASEFTVNKFEDVKEACRHRNIVISDIEVPAGQTLEFSGLKQGTKITFVGKVTFGFTTWEGPLIRIIGENITVTGAPGHLIDCDGKRWWDGQGCNGGVKKPEFFLAHLANSSIVNLNVKNTPVHAFSIYSCRNLLVSGITIDSSDGDYVNGGHNTDGFNVEGSSSNITINNCIVKNQDDCLSVKSGQDVVFEGNFCSGGHGISIGSVGGRKDNVVERVLMKNNIVADSENGIRVKTVLNAVGSVTNVTFEDISLANIREYGIIIQGNYLNEGPRGEPTGGVPIRGLVIKNVRGVVNPTGTNVLVWVKNASDWTWDADVRGGQNVYPCKGFPIEVGNKC</sequence>
<evidence type="ECO:0000256" key="8">
    <source>
        <dbReference type="ARBA" id="ARBA00023316"/>
    </source>
</evidence>
<dbReference type="EC" id="3.2.1.15" evidence="2"/>
<keyword evidence="5 11" id="KW-0378">Hydrolase</keyword>
<comment type="catalytic activity">
    <reaction evidence="9">
        <text>(1,4-alpha-D-galacturonosyl)n+m + H2O = (1,4-alpha-D-galacturonosyl)n + (1,4-alpha-D-galacturonosyl)m.</text>
        <dbReference type="EC" id="3.2.1.15"/>
    </reaction>
</comment>
<keyword evidence="8" id="KW-0961">Cell wall biogenesis/degradation</keyword>
<dbReference type="Gene3D" id="2.160.20.10">
    <property type="entry name" value="Single-stranded right-handed beta-helix, Pectin lyase-like"/>
    <property type="match status" value="1"/>
</dbReference>
<evidence type="ECO:0000256" key="10">
    <source>
        <dbReference type="PROSITE-ProRule" id="PRU10052"/>
    </source>
</evidence>
<evidence type="ECO:0000313" key="12">
    <source>
        <dbReference type="EMBL" id="BES97567.1"/>
    </source>
</evidence>
<protein>
    <recommendedName>
        <fullName evidence="2">endo-polygalacturonase</fullName>
        <ecNumber evidence="2">3.2.1.15</ecNumber>
    </recommendedName>
</protein>
<keyword evidence="3" id="KW-0732">Signal</keyword>
<dbReference type="InterPro" id="IPR006626">
    <property type="entry name" value="PbH1"/>
</dbReference>
<gene>
    <name evidence="12" type="ORF">NTJ_10382</name>
</gene>
<dbReference type="InterPro" id="IPR012334">
    <property type="entry name" value="Pectin_lyas_fold"/>
</dbReference>
<keyword evidence="4" id="KW-0677">Repeat</keyword>
<dbReference type="InterPro" id="IPR050434">
    <property type="entry name" value="Glycosyl_hydrlase_28"/>
</dbReference>
<dbReference type="EMBL" id="AP028916">
    <property type="protein sequence ID" value="BES97567.1"/>
    <property type="molecule type" value="Genomic_DNA"/>
</dbReference>
<evidence type="ECO:0000256" key="3">
    <source>
        <dbReference type="ARBA" id="ARBA00022729"/>
    </source>
</evidence>
<comment type="similarity">
    <text evidence="1 11">Belongs to the glycosyl hydrolase 28 family.</text>
</comment>
<evidence type="ECO:0000313" key="13">
    <source>
        <dbReference type="Proteomes" id="UP001307889"/>
    </source>
</evidence>
<keyword evidence="13" id="KW-1185">Reference proteome</keyword>
<dbReference type="SMART" id="SM00710">
    <property type="entry name" value="PbH1"/>
    <property type="match status" value="6"/>
</dbReference>
<feature type="active site" evidence="10">
    <location>
        <position position="286"/>
    </location>
</feature>
<evidence type="ECO:0000256" key="9">
    <source>
        <dbReference type="ARBA" id="ARBA00034074"/>
    </source>
</evidence>
<evidence type="ECO:0000256" key="7">
    <source>
        <dbReference type="ARBA" id="ARBA00023295"/>
    </source>
</evidence>
<dbReference type="SUPFAM" id="SSF51126">
    <property type="entry name" value="Pectin lyase-like"/>
    <property type="match status" value="1"/>
</dbReference>
<dbReference type="PANTHER" id="PTHR31884">
    <property type="entry name" value="POLYGALACTURONASE"/>
    <property type="match status" value="1"/>
</dbReference>
<evidence type="ECO:0000256" key="6">
    <source>
        <dbReference type="ARBA" id="ARBA00023157"/>
    </source>
</evidence>
<evidence type="ECO:0000256" key="4">
    <source>
        <dbReference type="ARBA" id="ARBA00022737"/>
    </source>
</evidence>
<evidence type="ECO:0000256" key="2">
    <source>
        <dbReference type="ARBA" id="ARBA00012736"/>
    </source>
</evidence>
<evidence type="ECO:0000256" key="11">
    <source>
        <dbReference type="RuleBase" id="RU361169"/>
    </source>
</evidence>
<dbReference type="Pfam" id="PF00295">
    <property type="entry name" value="Glyco_hydro_28"/>
    <property type="match status" value="1"/>
</dbReference>
<keyword evidence="7 11" id="KW-0326">Glycosidase</keyword>
<keyword evidence="6" id="KW-1015">Disulfide bond</keyword>
<accession>A0ABN7B491</accession>
<dbReference type="InterPro" id="IPR000743">
    <property type="entry name" value="Glyco_hydro_28"/>
</dbReference>
<dbReference type="Proteomes" id="UP001307889">
    <property type="component" value="Chromosome 8"/>
</dbReference>
<proteinExistence type="inferred from homology"/>
<reference evidence="12 13" key="1">
    <citation type="submission" date="2023-09" db="EMBL/GenBank/DDBJ databases">
        <title>Nesidiocoris tenuis whole genome shotgun sequence.</title>
        <authorList>
            <person name="Shibata T."/>
            <person name="Shimoda M."/>
            <person name="Kobayashi T."/>
            <person name="Uehara T."/>
        </authorList>
    </citation>
    <scope>NUCLEOTIDE SEQUENCE [LARGE SCALE GENOMIC DNA]</scope>
    <source>
        <strain evidence="12 13">Japan</strain>
    </source>
</reference>
<name>A0ABN7B491_9HEMI</name>
<organism evidence="12 13">
    <name type="scientific">Nesidiocoris tenuis</name>
    <dbReference type="NCBI Taxonomy" id="355587"/>
    <lineage>
        <taxon>Eukaryota</taxon>
        <taxon>Metazoa</taxon>
        <taxon>Ecdysozoa</taxon>
        <taxon>Arthropoda</taxon>
        <taxon>Hexapoda</taxon>
        <taxon>Insecta</taxon>
        <taxon>Pterygota</taxon>
        <taxon>Neoptera</taxon>
        <taxon>Paraneoptera</taxon>
        <taxon>Hemiptera</taxon>
        <taxon>Heteroptera</taxon>
        <taxon>Panheteroptera</taxon>
        <taxon>Cimicomorpha</taxon>
        <taxon>Miridae</taxon>
        <taxon>Dicyphina</taxon>
        <taxon>Nesidiocoris</taxon>
    </lineage>
</organism>
<dbReference type="PROSITE" id="PS00502">
    <property type="entry name" value="POLYGALACTURONASE"/>
    <property type="match status" value="1"/>
</dbReference>
<evidence type="ECO:0000256" key="1">
    <source>
        <dbReference type="ARBA" id="ARBA00008834"/>
    </source>
</evidence>